<feature type="region of interest" description="Disordered" evidence="1">
    <location>
        <begin position="307"/>
        <end position="365"/>
    </location>
</feature>
<organism evidence="2 3">
    <name type="scientific">Meripilus lineatus</name>
    <dbReference type="NCBI Taxonomy" id="2056292"/>
    <lineage>
        <taxon>Eukaryota</taxon>
        <taxon>Fungi</taxon>
        <taxon>Dikarya</taxon>
        <taxon>Basidiomycota</taxon>
        <taxon>Agaricomycotina</taxon>
        <taxon>Agaricomycetes</taxon>
        <taxon>Polyporales</taxon>
        <taxon>Meripilaceae</taxon>
        <taxon>Meripilus</taxon>
    </lineage>
</organism>
<reference evidence="2" key="1">
    <citation type="submission" date="2022-07" db="EMBL/GenBank/DDBJ databases">
        <title>Genome Sequence of Physisporinus lineatus.</title>
        <authorList>
            <person name="Buettner E."/>
        </authorList>
    </citation>
    <scope>NUCLEOTIDE SEQUENCE</scope>
    <source>
        <strain evidence="2">VT162</strain>
    </source>
</reference>
<protein>
    <submittedName>
        <fullName evidence="2">Uncharacterized protein</fullName>
    </submittedName>
</protein>
<evidence type="ECO:0000313" key="2">
    <source>
        <dbReference type="EMBL" id="KAJ3480571.1"/>
    </source>
</evidence>
<evidence type="ECO:0000313" key="3">
    <source>
        <dbReference type="Proteomes" id="UP001212997"/>
    </source>
</evidence>
<name>A0AAD5UXW4_9APHY</name>
<proteinExistence type="predicted"/>
<dbReference type="AlphaFoldDB" id="A0AAD5UXW4"/>
<feature type="compositionally biased region" description="Acidic residues" evidence="1">
    <location>
        <begin position="307"/>
        <end position="340"/>
    </location>
</feature>
<dbReference type="EMBL" id="JANAWD010000367">
    <property type="protein sequence ID" value="KAJ3480571.1"/>
    <property type="molecule type" value="Genomic_DNA"/>
</dbReference>
<dbReference type="Proteomes" id="UP001212997">
    <property type="component" value="Unassembled WGS sequence"/>
</dbReference>
<keyword evidence="3" id="KW-1185">Reference proteome</keyword>
<accession>A0AAD5UXW4</accession>
<evidence type="ECO:0000256" key="1">
    <source>
        <dbReference type="SAM" id="MobiDB-lite"/>
    </source>
</evidence>
<comment type="caution">
    <text evidence="2">The sequence shown here is derived from an EMBL/GenBank/DDBJ whole genome shotgun (WGS) entry which is preliminary data.</text>
</comment>
<sequence>MTQTYDKRSNRTREYLIIDTQISVLSHSISPTAEVPIDIVDRDPTCSIRTTGSDTTASCRLTLAIMIDTYLTRGRPIPRISSSTDDLFTCGASLDEPFILSSGNWQPGDPNQAPRLLKALLRTDPLNLEDELPNDCDPKPLALVASENKKRRSSLSIAINALENYEGGFPARAPTGNYHYSSKPDEKVSRNDLQLHLRGTKLDSHYPQVPNNAIKEVLEGPHGVQPLIKQGKVELQSQLFDLRETNDTNELYPTGNITLVHIHTSSNPNLLEQKVVMISRAPDILRVGDDDSEGDDMEEDMYTAVESEGDMAEIEEPEVPEPDDDQPMGDEPKDDESDGSEFDRRNDSMEEIYNPKAMSDNLRQGETLYLPPNWELQGRVKANDNAKGPARHGWVAIATWSIKLKAPLSSTQL</sequence>
<gene>
    <name evidence="2" type="ORF">NLI96_g8246</name>
</gene>